<dbReference type="InParanoid" id="A0A1X7TC01"/>
<reference evidence="1" key="1">
    <citation type="submission" date="2017-05" db="UniProtKB">
        <authorList>
            <consortium name="EnsemblMetazoa"/>
        </authorList>
    </citation>
    <scope>IDENTIFICATION</scope>
</reference>
<dbReference type="EnsemblMetazoa" id="Aqu2.1.11857_001">
    <property type="protein sequence ID" value="Aqu2.1.11857_001"/>
    <property type="gene ID" value="Aqu2.1.11857"/>
</dbReference>
<accession>A0A1X7TC01</accession>
<evidence type="ECO:0000313" key="1">
    <source>
        <dbReference type="EnsemblMetazoa" id="Aqu2.1.11857_001"/>
    </source>
</evidence>
<name>A0A1X7TC01_AMPQE</name>
<proteinExistence type="predicted"/>
<organism evidence="1">
    <name type="scientific">Amphimedon queenslandica</name>
    <name type="common">Sponge</name>
    <dbReference type="NCBI Taxonomy" id="400682"/>
    <lineage>
        <taxon>Eukaryota</taxon>
        <taxon>Metazoa</taxon>
        <taxon>Porifera</taxon>
        <taxon>Demospongiae</taxon>
        <taxon>Heteroscleromorpha</taxon>
        <taxon>Haplosclerida</taxon>
        <taxon>Niphatidae</taxon>
        <taxon>Amphimedon</taxon>
    </lineage>
</organism>
<protein>
    <submittedName>
        <fullName evidence="1">Uncharacterized protein</fullName>
    </submittedName>
</protein>
<sequence length="65" mass="7307">KKFNYVSDTRSKTAVYDDPDITLKEVKPQAVNDNVKIESTDPVSTADYEVPVTAITKETVDKTMR</sequence>
<dbReference type="AlphaFoldDB" id="A0A1X7TC01"/>